<evidence type="ECO:0000256" key="1">
    <source>
        <dbReference type="ARBA" id="ARBA00022741"/>
    </source>
</evidence>
<dbReference type="InterPro" id="IPR016032">
    <property type="entry name" value="Sig_transdc_resp-reg_C-effctor"/>
</dbReference>
<protein>
    <submittedName>
        <fullName evidence="5">Putative HTH-type transcriptional regulatorc/MT0914</fullName>
    </submittedName>
</protein>
<dbReference type="PANTHER" id="PTHR16305:SF35">
    <property type="entry name" value="TRANSCRIPTIONAL ACTIVATOR DOMAIN"/>
    <property type="match status" value="1"/>
</dbReference>
<dbReference type="InterPro" id="IPR027417">
    <property type="entry name" value="P-loop_NTPase"/>
</dbReference>
<evidence type="ECO:0000256" key="3">
    <source>
        <dbReference type="SAM" id="MobiDB-lite"/>
    </source>
</evidence>
<gene>
    <name evidence="5" type="ORF">BN1051_03018</name>
</gene>
<dbReference type="GO" id="GO:0003677">
    <property type="term" value="F:DNA binding"/>
    <property type="evidence" value="ECO:0007669"/>
    <property type="project" value="InterPro"/>
</dbReference>
<dbReference type="GO" id="GO:0005524">
    <property type="term" value="F:ATP binding"/>
    <property type="evidence" value="ECO:0007669"/>
    <property type="project" value="UniProtKB-KW"/>
</dbReference>
<dbReference type="InterPro" id="IPR036388">
    <property type="entry name" value="WH-like_DNA-bd_sf"/>
</dbReference>
<dbReference type="Pfam" id="PF13191">
    <property type="entry name" value="AAA_16"/>
    <property type="match status" value="1"/>
</dbReference>
<keyword evidence="2" id="KW-0067">ATP-binding</keyword>
<dbReference type="EMBL" id="LN483072">
    <property type="protein sequence ID" value="CEA09646.1"/>
    <property type="molecule type" value="Genomic_DNA"/>
</dbReference>
<dbReference type="Pfam" id="PF00196">
    <property type="entry name" value="GerE"/>
    <property type="match status" value="1"/>
</dbReference>
<keyword evidence="1" id="KW-0547">Nucleotide-binding</keyword>
<dbReference type="SUPFAM" id="SSF48452">
    <property type="entry name" value="TPR-like"/>
    <property type="match status" value="1"/>
</dbReference>
<dbReference type="GO" id="GO:0005737">
    <property type="term" value="C:cytoplasm"/>
    <property type="evidence" value="ECO:0007669"/>
    <property type="project" value="TreeGrafter"/>
</dbReference>
<feature type="domain" description="HTH luxR-type" evidence="4">
    <location>
        <begin position="879"/>
        <end position="944"/>
    </location>
</feature>
<dbReference type="SUPFAM" id="SSF46894">
    <property type="entry name" value="C-terminal effector domain of the bipartite response regulators"/>
    <property type="match status" value="1"/>
</dbReference>
<dbReference type="InterPro" id="IPR041664">
    <property type="entry name" value="AAA_16"/>
</dbReference>
<sequence length="961" mass="101949">MEQYNTWPQQMTAAGPQPFAGRRCELESLRGLLAAAVQGRPGVAVVRGPAGSGKTRLVQQLLAGLRGRPDAAGPDNPTPDARQPDLRQPDAQQDTPLILRATGSAWEQDLDGGVLEQLLAGLPASEEAFSGAGGERLLAAGTAPAGPALLVVDNLQWVDEASLRALLFAHRRLRNQRLLIILLLRDEDAYLLPEPFRALLEDPAVSLLPLGPLSAADILDLAAAGPSTSPAAGLTDAAAHRLAAYCGGNPRHVLQLLREHPPQLWKQWQRDLPAPRELVHDAGQRLRDLPASARRLVEAAAVLGTTSALAEAAALADVADPLPELTSAAEQGLLTAAGEGGRFTLSFGSEVRRNAVYHSLCLARRTALHLDAARLLTDRGASLRHRAAAALLPDARLAAELQAYAADRARDGAWSTAADALVTASRLLPGGRQHEDLLLRAVDAIVAAGELPRALAYADEIAQYRPSPLRDAVAGYQAILQGRESEADQQLTQAWNLADPDADPGTAALIAQRRVLDSLARWNGSALLQWAERAGALAEPDSPAAVESAAIRGLGLAAAGRISEAEASYAMLADRPGGGAQAQRVRMGRGWLQLALDRPETAREDLASAVSTDFSAGSFRISLWARAWLARSEFALGDWAAALRTVDSAVVLQRSTGMELVRPLLHWTAVQIHALRGDEEAAAKHLHLGRAGAGDYPIMLLPYRIAQAQAAEARTDFEAVLRALEPVVGSDRCHGLDEPGFWPWHDLYAKALVMTDQLAEAEAFLTGPARMTAARGHRSATARLASARGRLLGSRGELDAAKDAFGAALTALHGVNLPYERARVDFAYGQTLRRAGKRRESVAPLRRAREAFSALGAGLLTDRCDRELLAAGIGAPRREAADWSALTAQESAVVRLVAAGASNKQAAQELFVSVKTVQYHLTRVYAKLGLTSRTELAARFRAAGSGTAADAVQAGAGLSVS</sequence>
<dbReference type="GO" id="GO:0006355">
    <property type="term" value="P:regulation of DNA-templated transcription"/>
    <property type="evidence" value="ECO:0007669"/>
    <property type="project" value="InterPro"/>
</dbReference>
<accession>A0A078MXW7</accession>
<evidence type="ECO:0000313" key="5">
    <source>
        <dbReference type="EMBL" id="CEA09646.1"/>
    </source>
</evidence>
<organism evidence="5">
    <name type="scientific">Arthrobacter saudimassiliensis</name>
    <dbReference type="NCBI Taxonomy" id="1461584"/>
    <lineage>
        <taxon>Bacteria</taxon>
        <taxon>Bacillati</taxon>
        <taxon>Actinomycetota</taxon>
        <taxon>Actinomycetes</taxon>
        <taxon>Micrococcales</taxon>
        <taxon>Micrococcaceae</taxon>
        <taxon>Arthrobacter</taxon>
    </lineage>
</organism>
<dbReference type="GO" id="GO:0004016">
    <property type="term" value="F:adenylate cyclase activity"/>
    <property type="evidence" value="ECO:0007669"/>
    <property type="project" value="TreeGrafter"/>
</dbReference>
<dbReference type="SMART" id="SM00421">
    <property type="entry name" value="HTH_LUXR"/>
    <property type="match status" value="1"/>
</dbReference>
<dbReference type="InterPro" id="IPR011990">
    <property type="entry name" value="TPR-like_helical_dom_sf"/>
</dbReference>
<evidence type="ECO:0000256" key="2">
    <source>
        <dbReference type="ARBA" id="ARBA00022840"/>
    </source>
</evidence>
<dbReference type="CDD" id="cd06170">
    <property type="entry name" value="LuxR_C_like"/>
    <property type="match status" value="1"/>
</dbReference>
<dbReference type="PRINTS" id="PR00038">
    <property type="entry name" value="HTHLUXR"/>
</dbReference>
<reference evidence="5" key="1">
    <citation type="submission" date="2014-07" db="EMBL/GenBank/DDBJ databases">
        <authorList>
            <person name="Urmite Genomes Urmite Genomes"/>
        </authorList>
    </citation>
    <scope>NUCLEOTIDE SEQUENCE</scope>
    <source>
        <strain evidence="5">11W110_air</strain>
    </source>
</reference>
<name>A0A078MXW7_9MICC</name>
<proteinExistence type="predicted"/>
<feature type="region of interest" description="Disordered" evidence="3">
    <location>
        <begin position="67"/>
        <end position="92"/>
    </location>
</feature>
<dbReference type="Gene3D" id="1.10.10.10">
    <property type="entry name" value="Winged helix-like DNA-binding domain superfamily/Winged helix DNA-binding domain"/>
    <property type="match status" value="1"/>
</dbReference>
<dbReference type="AlphaFoldDB" id="A0A078MXW7"/>
<dbReference type="PROSITE" id="PS50043">
    <property type="entry name" value="HTH_LUXR_2"/>
    <property type="match status" value="1"/>
</dbReference>
<dbReference type="PATRIC" id="fig|1461584.3.peg.2994"/>
<dbReference type="SUPFAM" id="SSF52540">
    <property type="entry name" value="P-loop containing nucleoside triphosphate hydrolases"/>
    <property type="match status" value="1"/>
</dbReference>
<evidence type="ECO:0000259" key="4">
    <source>
        <dbReference type="PROSITE" id="PS50043"/>
    </source>
</evidence>
<dbReference type="PANTHER" id="PTHR16305">
    <property type="entry name" value="TESTICULAR SOLUBLE ADENYLYL CYCLASE"/>
    <property type="match status" value="1"/>
</dbReference>
<dbReference type="InterPro" id="IPR000792">
    <property type="entry name" value="Tscrpt_reg_LuxR_C"/>
</dbReference>